<evidence type="ECO:0000256" key="1">
    <source>
        <dbReference type="SAM" id="SignalP"/>
    </source>
</evidence>
<feature type="signal peptide" evidence="1">
    <location>
        <begin position="1"/>
        <end position="17"/>
    </location>
</feature>
<keyword evidence="3" id="KW-1185">Reference proteome</keyword>
<name>A0A7W6JC63_9CAUL</name>
<gene>
    <name evidence="2" type="ORF">GGR12_001270</name>
</gene>
<dbReference type="Proteomes" id="UP000529946">
    <property type="component" value="Unassembled WGS sequence"/>
</dbReference>
<organism evidence="2 3">
    <name type="scientific">Brevundimonas lenta</name>
    <dbReference type="NCBI Taxonomy" id="424796"/>
    <lineage>
        <taxon>Bacteria</taxon>
        <taxon>Pseudomonadati</taxon>
        <taxon>Pseudomonadota</taxon>
        <taxon>Alphaproteobacteria</taxon>
        <taxon>Caulobacterales</taxon>
        <taxon>Caulobacteraceae</taxon>
        <taxon>Brevundimonas</taxon>
    </lineage>
</organism>
<proteinExistence type="predicted"/>
<evidence type="ECO:0008006" key="4">
    <source>
        <dbReference type="Google" id="ProtNLM"/>
    </source>
</evidence>
<accession>A0A7W6JC63</accession>
<sequence length="163" mass="17737">MRTLAFFAPLAAAVALAAPSFAEPASITVTLSPEVQEQARDLGADEVQQQADRLTELVTRAVADTPALSGARIELVLADVKPNRPTREQSMRNPSLDPIRSISLGGATIEGQITMADGSTRPVRYDWYSNNLRDVRGYTTWGDADTAFRRLASNLADGRYESR</sequence>
<comment type="caution">
    <text evidence="2">The sequence shown here is derived from an EMBL/GenBank/DDBJ whole genome shotgun (WGS) entry which is preliminary data.</text>
</comment>
<keyword evidence="1" id="KW-0732">Signal</keyword>
<dbReference type="RefSeq" id="WP_183203510.1">
    <property type="nucleotide sequence ID" value="NZ_BAAAER010000011.1"/>
</dbReference>
<dbReference type="AlphaFoldDB" id="A0A7W6JC63"/>
<protein>
    <recommendedName>
        <fullName evidence="4">DUF3016 domain-containing protein</fullName>
    </recommendedName>
</protein>
<reference evidence="2 3" key="1">
    <citation type="submission" date="2020-08" db="EMBL/GenBank/DDBJ databases">
        <title>Genomic Encyclopedia of Type Strains, Phase IV (KMG-IV): sequencing the most valuable type-strain genomes for metagenomic binning, comparative biology and taxonomic classification.</title>
        <authorList>
            <person name="Goeker M."/>
        </authorList>
    </citation>
    <scope>NUCLEOTIDE SEQUENCE [LARGE SCALE GENOMIC DNA]</scope>
    <source>
        <strain evidence="2 3">DSM 23960</strain>
    </source>
</reference>
<dbReference type="EMBL" id="JACIDM010000001">
    <property type="protein sequence ID" value="MBB4082431.1"/>
    <property type="molecule type" value="Genomic_DNA"/>
</dbReference>
<feature type="chain" id="PRO_5031474201" description="DUF3016 domain-containing protein" evidence="1">
    <location>
        <begin position="18"/>
        <end position="163"/>
    </location>
</feature>
<evidence type="ECO:0000313" key="2">
    <source>
        <dbReference type="EMBL" id="MBB4082431.1"/>
    </source>
</evidence>
<evidence type="ECO:0000313" key="3">
    <source>
        <dbReference type="Proteomes" id="UP000529946"/>
    </source>
</evidence>